<gene>
    <name evidence="1" type="ORF">CVA01_25080</name>
</gene>
<organism evidence="1 2">
    <name type="scientific">Corynebacterium variabile</name>
    <dbReference type="NCBI Taxonomy" id="1727"/>
    <lineage>
        <taxon>Bacteria</taxon>
        <taxon>Bacillati</taxon>
        <taxon>Actinomycetota</taxon>
        <taxon>Actinomycetes</taxon>
        <taxon>Mycobacteriales</taxon>
        <taxon>Corynebacteriaceae</taxon>
        <taxon>Corynebacterium</taxon>
    </lineage>
</organism>
<name>A0A4Y4C6Y3_9CORY</name>
<dbReference type="RefSeq" id="WP_280528075.1">
    <property type="nucleotide sequence ID" value="NZ_BJNT01000021.1"/>
</dbReference>
<dbReference type="GeneID" id="82889183"/>
<sequence length="40" mass="4480">MDVDTHDTNAANVARTTTALAETMDEARRLYTDDEHNTGR</sequence>
<dbReference type="EMBL" id="BJNT01000021">
    <property type="protein sequence ID" value="GEC87194.1"/>
    <property type="molecule type" value="Genomic_DNA"/>
</dbReference>
<accession>A0A4Y4C6Y3</accession>
<dbReference type="Proteomes" id="UP000319986">
    <property type="component" value="Unassembled WGS sequence"/>
</dbReference>
<evidence type="ECO:0000313" key="2">
    <source>
        <dbReference type="Proteomes" id="UP000319986"/>
    </source>
</evidence>
<reference evidence="1 2" key="1">
    <citation type="submission" date="2019-06" db="EMBL/GenBank/DDBJ databases">
        <title>Whole genome shotgun sequence of Corynebacterium variabile NBRC 15286.</title>
        <authorList>
            <person name="Hosoyama A."/>
            <person name="Uohara A."/>
            <person name="Ohji S."/>
            <person name="Ichikawa N."/>
        </authorList>
    </citation>
    <scope>NUCLEOTIDE SEQUENCE [LARGE SCALE GENOMIC DNA]</scope>
    <source>
        <strain evidence="1 2">NBRC 15286</strain>
    </source>
</reference>
<proteinExistence type="predicted"/>
<protein>
    <submittedName>
        <fullName evidence="1">Uncharacterized protein</fullName>
    </submittedName>
</protein>
<comment type="caution">
    <text evidence="1">The sequence shown here is derived from an EMBL/GenBank/DDBJ whole genome shotgun (WGS) entry which is preliminary data.</text>
</comment>
<dbReference type="AlphaFoldDB" id="A0A4Y4C6Y3"/>
<evidence type="ECO:0000313" key="1">
    <source>
        <dbReference type="EMBL" id="GEC87194.1"/>
    </source>
</evidence>